<dbReference type="InterPro" id="IPR011009">
    <property type="entry name" value="Kinase-like_dom_sf"/>
</dbReference>
<keyword evidence="1" id="KW-0175">Coiled coil</keyword>
<keyword evidence="3" id="KW-1185">Reference proteome</keyword>
<reference evidence="2 3" key="1">
    <citation type="submission" date="2017-06" db="EMBL/GenBank/DDBJ databases">
        <title>Comparative genomic analysis of Ambrosia Fusariam Clade fungi.</title>
        <authorList>
            <person name="Stajich J.E."/>
            <person name="Carrillo J."/>
            <person name="Kijimoto T."/>
            <person name="Eskalen A."/>
            <person name="O'Donnell K."/>
            <person name="Kasson M."/>
        </authorList>
    </citation>
    <scope>NUCLEOTIDE SEQUENCE [LARGE SCALE GENOMIC DNA]</scope>
    <source>
        <strain evidence="2 3">NRRL62584</strain>
    </source>
</reference>
<feature type="coiled-coil region" evidence="1">
    <location>
        <begin position="153"/>
        <end position="184"/>
    </location>
</feature>
<protein>
    <recommendedName>
        <fullName evidence="4">Protein kinase domain-containing protein</fullName>
    </recommendedName>
</protein>
<comment type="caution">
    <text evidence="2">The sequence shown here is derived from an EMBL/GenBank/DDBJ whole genome shotgun (WGS) entry which is preliminary data.</text>
</comment>
<accession>A0A428NRV5</accession>
<organism evidence="2 3">
    <name type="scientific">Fusarium duplospermum</name>
    <dbReference type="NCBI Taxonomy" id="1325734"/>
    <lineage>
        <taxon>Eukaryota</taxon>
        <taxon>Fungi</taxon>
        <taxon>Dikarya</taxon>
        <taxon>Ascomycota</taxon>
        <taxon>Pezizomycotina</taxon>
        <taxon>Sordariomycetes</taxon>
        <taxon>Hypocreomycetidae</taxon>
        <taxon>Hypocreales</taxon>
        <taxon>Nectriaceae</taxon>
        <taxon>Fusarium</taxon>
        <taxon>Fusarium solani species complex</taxon>
    </lineage>
</organism>
<evidence type="ECO:0000313" key="2">
    <source>
        <dbReference type="EMBL" id="RSL43495.1"/>
    </source>
</evidence>
<dbReference type="Proteomes" id="UP000288168">
    <property type="component" value="Unassembled WGS sequence"/>
</dbReference>
<dbReference type="STRING" id="1325734.A0A428NRV5"/>
<evidence type="ECO:0000313" key="3">
    <source>
        <dbReference type="Proteomes" id="UP000288168"/>
    </source>
</evidence>
<evidence type="ECO:0008006" key="4">
    <source>
        <dbReference type="Google" id="ProtNLM"/>
    </source>
</evidence>
<gene>
    <name evidence="2" type="ORF">CEP54_015068</name>
</gene>
<sequence>MLIRAFLSGTSTLSIVVYTHISPAVLALGYDAMMCWKFLDDETRKGLPEKVVMKKEAEDLFNNEYMVYQHLQELQGKYIPNCYGVTYVDGSRSLILSDVGGITMMDDRMPLMEDDELISKLTCPLESGILLEDVSPTNMLYCDDRFVAIDFQYARVEKNLQAAAEDVDEQVEALIERADQTTALSSIPSQSEKKLECRSMAMHGLCLQVTNEETTS</sequence>
<evidence type="ECO:0000256" key="1">
    <source>
        <dbReference type="SAM" id="Coils"/>
    </source>
</evidence>
<proteinExistence type="predicted"/>
<dbReference type="AlphaFoldDB" id="A0A428NRV5"/>
<dbReference type="OrthoDB" id="4847384at2759"/>
<dbReference type="EMBL" id="NKCI01000322">
    <property type="protein sequence ID" value="RSL43495.1"/>
    <property type="molecule type" value="Genomic_DNA"/>
</dbReference>
<name>A0A428NRV5_9HYPO</name>
<dbReference type="SUPFAM" id="SSF56112">
    <property type="entry name" value="Protein kinase-like (PK-like)"/>
    <property type="match status" value="1"/>
</dbReference>